<evidence type="ECO:0000313" key="5">
    <source>
        <dbReference type="Proteomes" id="UP000636960"/>
    </source>
</evidence>
<name>A0A919JRZ9_9ACTN</name>
<keyword evidence="3" id="KW-0732">Signal</keyword>
<feature type="chain" id="PRO_5037939462" evidence="3">
    <location>
        <begin position="36"/>
        <end position="322"/>
    </location>
</feature>
<protein>
    <submittedName>
        <fullName evidence="4">Uncharacterized protein</fullName>
    </submittedName>
</protein>
<reference evidence="4" key="1">
    <citation type="submission" date="2021-01" db="EMBL/GenBank/DDBJ databases">
        <title>Whole genome shotgun sequence of Actinoplanes rishiriensis NBRC 108556.</title>
        <authorList>
            <person name="Komaki H."/>
            <person name="Tamura T."/>
        </authorList>
    </citation>
    <scope>NUCLEOTIDE SEQUENCE</scope>
    <source>
        <strain evidence="4">NBRC 108556</strain>
    </source>
</reference>
<feature type="compositionally biased region" description="Pro residues" evidence="1">
    <location>
        <begin position="171"/>
        <end position="181"/>
    </location>
</feature>
<feature type="signal peptide" evidence="3">
    <location>
        <begin position="1"/>
        <end position="35"/>
    </location>
</feature>
<dbReference type="AlphaFoldDB" id="A0A919JRZ9"/>
<feature type="transmembrane region" description="Helical" evidence="2">
    <location>
        <begin position="291"/>
        <end position="313"/>
    </location>
</feature>
<keyword evidence="2" id="KW-0472">Membrane</keyword>
<dbReference type="EMBL" id="BOMV01000007">
    <property type="protein sequence ID" value="GIE93688.1"/>
    <property type="molecule type" value="Genomic_DNA"/>
</dbReference>
<keyword evidence="2" id="KW-1133">Transmembrane helix</keyword>
<feature type="region of interest" description="Disordered" evidence="1">
    <location>
        <begin position="155"/>
        <end position="193"/>
    </location>
</feature>
<dbReference type="RefSeq" id="WP_203779990.1">
    <property type="nucleotide sequence ID" value="NZ_BOMV01000007.1"/>
</dbReference>
<gene>
    <name evidence="4" type="ORF">Ari01nite_11530</name>
</gene>
<proteinExistence type="predicted"/>
<sequence length="322" mass="33073">MNLLKSKLRRATAVLAGSFLGVAGAVGIAASPASAHHPTLSGDAVCTTAAGDWKVTWTIGNSQSNLTATLIEVSVLAPQGGTVSGVKVGDTLPLAGTNLTATQELSASDTVAKLKVKAKWDYGTEGETEGSAWRKDSGKDGGKVSKIVVKEAELSVEKPSSEGCKKDEPEPGPSSPSPTPTETPGDESPEPEFAFESYCDGLLIKADTPADVELPDGVEELVLTVKSNQGETKELPITPGKKTEVFFDGVEGLSVEISYDGEVLDFGDIKWEPAAEECDGEGGGLPVTGAAAGGIAGGAAVLLGVGGLLFFLARRRKVQFTA</sequence>
<organism evidence="4 5">
    <name type="scientific">Paractinoplanes rishiriensis</name>
    <dbReference type="NCBI Taxonomy" id="1050105"/>
    <lineage>
        <taxon>Bacteria</taxon>
        <taxon>Bacillati</taxon>
        <taxon>Actinomycetota</taxon>
        <taxon>Actinomycetes</taxon>
        <taxon>Micromonosporales</taxon>
        <taxon>Micromonosporaceae</taxon>
        <taxon>Paractinoplanes</taxon>
    </lineage>
</organism>
<feature type="compositionally biased region" description="Basic and acidic residues" evidence="1">
    <location>
        <begin position="155"/>
        <end position="169"/>
    </location>
</feature>
<evidence type="ECO:0000256" key="3">
    <source>
        <dbReference type="SAM" id="SignalP"/>
    </source>
</evidence>
<evidence type="ECO:0000256" key="2">
    <source>
        <dbReference type="SAM" id="Phobius"/>
    </source>
</evidence>
<comment type="caution">
    <text evidence="4">The sequence shown here is derived from an EMBL/GenBank/DDBJ whole genome shotgun (WGS) entry which is preliminary data.</text>
</comment>
<evidence type="ECO:0000256" key="1">
    <source>
        <dbReference type="SAM" id="MobiDB-lite"/>
    </source>
</evidence>
<keyword evidence="2" id="KW-0812">Transmembrane</keyword>
<accession>A0A919JRZ9</accession>
<dbReference type="Proteomes" id="UP000636960">
    <property type="component" value="Unassembled WGS sequence"/>
</dbReference>
<evidence type="ECO:0000313" key="4">
    <source>
        <dbReference type="EMBL" id="GIE93688.1"/>
    </source>
</evidence>
<keyword evidence="5" id="KW-1185">Reference proteome</keyword>